<dbReference type="AlphaFoldDB" id="A0A8H3BZ92"/>
<evidence type="ECO:0000313" key="3">
    <source>
        <dbReference type="Proteomes" id="UP000663853"/>
    </source>
</evidence>
<accession>A0A8H3BZ92</accession>
<protein>
    <submittedName>
        <fullName evidence="2">Uncharacterized protein</fullName>
    </submittedName>
</protein>
<name>A0A8H3BZ92_9AGAM</name>
<gene>
    <name evidence="2" type="ORF">RDB_LOCUS73360</name>
</gene>
<evidence type="ECO:0000313" key="2">
    <source>
        <dbReference type="EMBL" id="CAE6470144.1"/>
    </source>
</evidence>
<organism evidence="2 3">
    <name type="scientific">Rhizoctonia solani</name>
    <dbReference type="NCBI Taxonomy" id="456999"/>
    <lineage>
        <taxon>Eukaryota</taxon>
        <taxon>Fungi</taxon>
        <taxon>Dikarya</taxon>
        <taxon>Basidiomycota</taxon>
        <taxon>Agaricomycotina</taxon>
        <taxon>Agaricomycetes</taxon>
        <taxon>Cantharellales</taxon>
        <taxon>Ceratobasidiaceae</taxon>
        <taxon>Rhizoctonia</taxon>
    </lineage>
</organism>
<feature type="region of interest" description="Disordered" evidence="1">
    <location>
        <begin position="25"/>
        <end position="54"/>
    </location>
</feature>
<dbReference type="Proteomes" id="UP000663853">
    <property type="component" value="Unassembled WGS sequence"/>
</dbReference>
<reference evidence="2" key="1">
    <citation type="submission" date="2021-01" db="EMBL/GenBank/DDBJ databases">
        <authorList>
            <person name="Kaushik A."/>
        </authorList>
    </citation>
    <scope>NUCLEOTIDE SEQUENCE</scope>
    <source>
        <strain evidence="2">AG6-10EEA</strain>
    </source>
</reference>
<dbReference type="EMBL" id="CAJMXA010001809">
    <property type="protein sequence ID" value="CAE6470144.1"/>
    <property type="molecule type" value="Genomic_DNA"/>
</dbReference>
<proteinExistence type="predicted"/>
<sequence>MEDFEPYINPLGDAQARSQYFRSVTNQPLRASRPTITVAPPGFHADPEDDVPNLDRILGERDSESSELEAENNDEDELESIRQATLVASKIRKPPAPDGTRKGQTYRDAIERSGLAQDPEKMREWLDAAIKLLGETHEKASPTAERRRQQVGILWHEYLRITMPRTDPVRFWHQDVVETHCLLFLTHLVLHTKGRHNEMVRSTTLATWACDLVTLIGRFCVDRSSGNRTGSTVLSKGLFQKIQTHVNYITHESKLNRFPAPKGYIGRPELCHLYQTIFQHTEVLRRASFLQMAVATNIAFHTGCRVGSLGWSEKEYKERGMYMKP</sequence>
<comment type="caution">
    <text evidence="2">The sequence shown here is derived from an EMBL/GenBank/DDBJ whole genome shotgun (WGS) entry which is preliminary data.</text>
</comment>
<evidence type="ECO:0000256" key="1">
    <source>
        <dbReference type="SAM" id="MobiDB-lite"/>
    </source>
</evidence>